<accession>A0A1J6W4D3</accession>
<dbReference type="PROSITE" id="PS51257">
    <property type="entry name" value="PROKAR_LIPOPROTEIN"/>
    <property type="match status" value="1"/>
</dbReference>
<name>A0A1J6W4D3_9BACI</name>
<dbReference type="RefSeq" id="WP_071618132.1">
    <property type="nucleotide sequence ID" value="NZ_MINN01000074.1"/>
</dbReference>
<keyword evidence="2" id="KW-1185">Reference proteome</keyword>
<protein>
    <submittedName>
        <fullName evidence="1">Sporulation protein</fullName>
    </submittedName>
</protein>
<proteinExistence type="predicted"/>
<reference evidence="1 2" key="1">
    <citation type="submission" date="2016-09" db="EMBL/GenBank/DDBJ databases">
        <title>Bacillus aquimaris SAMM genome sequence reveals colonization and biosurfactant production capacities.</title>
        <authorList>
            <person name="Waghmode S.R."/>
            <person name="Suryavanshi M.V."/>
        </authorList>
    </citation>
    <scope>NUCLEOTIDE SEQUENCE [LARGE SCALE GENOMIC DNA]</scope>
    <source>
        <strain evidence="1 2">SAMM</strain>
    </source>
</reference>
<evidence type="ECO:0000313" key="1">
    <source>
        <dbReference type="EMBL" id="OIU72485.1"/>
    </source>
</evidence>
<dbReference type="OrthoDB" id="2969307at2"/>
<comment type="caution">
    <text evidence="1">The sequence shown here is derived from an EMBL/GenBank/DDBJ whole genome shotgun (WGS) entry which is preliminary data.</text>
</comment>
<evidence type="ECO:0000313" key="2">
    <source>
        <dbReference type="Proteomes" id="UP000182062"/>
    </source>
</evidence>
<gene>
    <name evidence="1" type="ORF">BHE18_07635</name>
</gene>
<dbReference type="EMBL" id="MINN01000074">
    <property type="protein sequence ID" value="OIU72485.1"/>
    <property type="molecule type" value="Genomic_DNA"/>
</dbReference>
<sequence length="155" mass="17992">MKNYLLAGIISLLMIAGCSNKEDGEESKIALLKTTDPEPVELVDHPETESFGHAIKKELAEKKELYDVAVIQSKEQTLVVYKVKHLQRFKMKKIEKDMEKLLEDKHPGEDFILSSDYKIFLETVRLKEKIQQKTISKKEAEKEFKDIIQLQKEKT</sequence>
<dbReference type="AlphaFoldDB" id="A0A1J6W4D3"/>
<organism evidence="1 2">
    <name type="scientific">Rossellomorea aquimaris</name>
    <dbReference type="NCBI Taxonomy" id="189382"/>
    <lineage>
        <taxon>Bacteria</taxon>
        <taxon>Bacillati</taxon>
        <taxon>Bacillota</taxon>
        <taxon>Bacilli</taxon>
        <taxon>Bacillales</taxon>
        <taxon>Bacillaceae</taxon>
        <taxon>Rossellomorea</taxon>
    </lineage>
</organism>
<dbReference type="Proteomes" id="UP000182062">
    <property type="component" value="Unassembled WGS sequence"/>
</dbReference>